<protein>
    <submittedName>
        <fullName evidence="1">Uncharacterized protein</fullName>
    </submittedName>
</protein>
<dbReference type="AlphaFoldDB" id="A0A0A0NMV6"/>
<proteinExistence type="predicted"/>
<organism evidence="1 2">
    <name type="scientific">Streptomyces rapamycinicus (strain ATCC 29253 / DSM 41530 / NRRL 5491 / AYB-994)</name>
    <name type="common">Streptomyces hygroscopicus (strain ATCC 29253)</name>
    <dbReference type="NCBI Taxonomy" id="1343740"/>
    <lineage>
        <taxon>Bacteria</taxon>
        <taxon>Bacillati</taxon>
        <taxon>Actinomycetota</taxon>
        <taxon>Actinomycetes</taxon>
        <taxon>Kitasatosporales</taxon>
        <taxon>Streptomycetaceae</taxon>
        <taxon>Streptomyces</taxon>
        <taxon>Streptomyces violaceusniger group</taxon>
    </lineage>
</organism>
<sequence length="145" mass="15805">MSRTADIDFTFQAPVTASLIVRALSESGWSPAEPRGISYAIQDEDGDLDWSSAPPETLGQIIGTLDSSEREQQSIGVSVYHPGAETGGLLLLFPGRREASFTPSINRKSHTVAEEMTDLPWYLEQMLAPLFKIGLLGYTAQDMAD</sequence>
<dbReference type="eggNOG" id="ENOG5030I15">
    <property type="taxonomic scope" value="Bacteria"/>
</dbReference>
<comment type="caution">
    <text evidence="1">The sequence shown here is derived from an EMBL/GenBank/DDBJ whole genome shotgun (WGS) entry which is preliminary data.</text>
</comment>
<gene>
    <name evidence="1" type="ORF">D3C57_109200</name>
</gene>
<name>A0A0A0NMV6_STRRN</name>
<dbReference type="Proteomes" id="UP000281594">
    <property type="component" value="Unassembled WGS sequence"/>
</dbReference>
<evidence type="ECO:0000313" key="1">
    <source>
        <dbReference type="EMBL" id="RLV78543.1"/>
    </source>
</evidence>
<dbReference type="RefSeq" id="WP_020871782.1">
    <property type="nucleotide sequence ID" value="NC_022785.1"/>
</dbReference>
<accession>A0A0A0NMV6</accession>
<dbReference type="EMBL" id="QYCY01000001">
    <property type="protein sequence ID" value="RLV78543.1"/>
    <property type="molecule type" value="Genomic_DNA"/>
</dbReference>
<reference evidence="1 2" key="1">
    <citation type="journal article" date="2018" name="J. Biol. Chem.">
        <title>Discovery of the actinoplanic acid pathway in Streptomyces rapamycinicus reveals a genetically conserved synergism with rapamycin.</title>
        <authorList>
            <person name="Mrak P."/>
            <person name="Krastel P."/>
            <person name="Pivk Lukancic P."/>
            <person name="Tao J."/>
            <person name="Pistorius D."/>
            <person name="Moore C.M."/>
        </authorList>
    </citation>
    <scope>NUCLEOTIDE SEQUENCE [LARGE SCALE GENOMIC DNA]</scope>
    <source>
        <strain evidence="1 2">NRRL 5491</strain>
    </source>
</reference>
<dbReference type="KEGG" id="src:M271_34460"/>
<evidence type="ECO:0000313" key="2">
    <source>
        <dbReference type="Proteomes" id="UP000281594"/>
    </source>
</evidence>
<dbReference type="STRING" id="1343740.M271_34460"/>
<dbReference type="HOGENOM" id="CLU_1795329_0_0_11"/>